<dbReference type="Proteomes" id="UP000184148">
    <property type="component" value="Unassembled WGS sequence"/>
</dbReference>
<dbReference type="CDD" id="cd05936">
    <property type="entry name" value="FC-FACS_FadD_like"/>
    <property type="match status" value="1"/>
</dbReference>
<dbReference type="InterPro" id="IPR020845">
    <property type="entry name" value="AMP-binding_CS"/>
</dbReference>
<feature type="domain" description="AMP-binding enzyme C-terminal" evidence="5">
    <location>
        <begin position="466"/>
        <end position="541"/>
    </location>
</feature>
<dbReference type="PANTHER" id="PTHR43767:SF12">
    <property type="entry name" value="AMP-DEPENDENT SYNTHETASE AND LIGASE"/>
    <property type="match status" value="1"/>
</dbReference>
<proteinExistence type="inferred from homology"/>
<evidence type="ECO:0000313" key="6">
    <source>
        <dbReference type="EMBL" id="SHF25710.1"/>
    </source>
</evidence>
<dbReference type="RefSeq" id="WP_073239424.1">
    <property type="nucleotide sequence ID" value="NZ_FQUY01000016.1"/>
</dbReference>
<feature type="transmembrane region" description="Helical" evidence="3">
    <location>
        <begin position="89"/>
        <end position="108"/>
    </location>
</feature>
<dbReference type="FunFam" id="3.30.300.30:FF:000008">
    <property type="entry name" value="2,3-dihydroxybenzoate-AMP ligase"/>
    <property type="match status" value="1"/>
</dbReference>
<feature type="transmembrane region" description="Helical" evidence="3">
    <location>
        <begin position="255"/>
        <end position="278"/>
    </location>
</feature>
<dbReference type="PANTHER" id="PTHR43767">
    <property type="entry name" value="LONG-CHAIN-FATTY-ACID--COA LIGASE"/>
    <property type="match status" value="1"/>
</dbReference>
<keyword evidence="3" id="KW-1133">Transmembrane helix</keyword>
<dbReference type="PROSITE" id="PS00455">
    <property type="entry name" value="AMP_BINDING"/>
    <property type="match status" value="1"/>
</dbReference>
<evidence type="ECO:0000256" key="2">
    <source>
        <dbReference type="ARBA" id="ARBA00022598"/>
    </source>
</evidence>
<protein>
    <submittedName>
        <fullName evidence="6">Long-chain acyl-CoA synthetase</fullName>
    </submittedName>
</protein>
<evidence type="ECO:0000259" key="4">
    <source>
        <dbReference type="Pfam" id="PF00501"/>
    </source>
</evidence>
<dbReference type="SUPFAM" id="SSF56801">
    <property type="entry name" value="Acetyl-CoA synthetase-like"/>
    <property type="match status" value="1"/>
</dbReference>
<organism evidence="6 7">
    <name type="scientific">Desulforamulus putei DSM 12395</name>
    <dbReference type="NCBI Taxonomy" id="1121429"/>
    <lineage>
        <taxon>Bacteria</taxon>
        <taxon>Bacillati</taxon>
        <taxon>Bacillota</taxon>
        <taxon>Clostridia</taxon>
        <taxon>Eubacteriales</taxon>
        <taxon>Peptococcaceae</taxon>
        <taxon>Desulforamulus</taxon>
    </lineage>
</organism>
<keyword evidence="3" id="KW-0472">Membrane</keyword>
<dbReference type="InterPro" id="IPR050237">
    <property type="entry name" value="ATP-dep_AMP-bd_enzyme"/>
</dbReference>
<evidence type="ECO:0000313" key="7">
    <source>
        <dbReference type="Proteomes" id="UP000184148"/>
    </source>
</evidence>
<dbReference type="Pfam" id="PF00501">
    <property type="entry name" value="AMP-binding"/>
    <property type="match status" value="1"/>
</dbReference>
<comment type="similarity">
    <text evidence="1">Belongs to the ATP-dependent AMP-binding enzyme family.</text>
</comment>
<sequence>MTKDQLWHKYYPEGISTQMDLPNVSLYCLLEQAAHKYPDNQAILFLNHELTYRQLKERVDRFAMALHSLGIKKGDRVVFMLPNCPQIVISYYAVACLGAVGVMVNPLFTERELSYLLKDSGAETIICLDQLQQKVINVLPETSVKRVISTGFQDYLSLPLHLPGSSQETSQGHEPGTRGVFRFEQLLQQHLPTPPRVELEVEKDLALLQYTGGTTGVIKGAMLTHKNLSSNVMQTRAWLNICEEGKERFFCVLPFFHVFAMTTCMNLSVYLAAAMILIPRLEAMNLLKQIQQYRPTVFQGVPSLYVAVISHPEVKKYDLSSIRCCVSGGAPLPAEVQQQFEALTGAKLVEGYGLTEASPVTHCNPVAGYRISGSIGLPMPNTEIKIMDLETGTRELPPGEVGELCVKGPQVMKGYWNMPEETSKVLRDGWLYTGDIARMDESGFTYIVDRKKDMVISMGYNVYPREVEEVLYEHPAVKEAAVIGLKDRHRGEVLKAFVVLKEGAEARREDIIKFCRRYLAQYKVPKQVEFRAELPKSSVGKILRRVLVEEEKQR</sequence>
<evidence type="ECO:0000256" key="3">
    <source>
        <dbReference type="SAM" id="Phobius"/>
    </source>
</evidence>
<dbReference type="InterPro" id="IPR045851">
    <property type="entry name" value="AMP-bd_C_sf"/>
</dbReference>
<dbReference type="EMBL" id="FQUY01000016">
    <property type="protein sequence ID" value="SHF25710.1"/>
    <property type="molecule type" value="Genomic_DNA"/>
</dbReference>
<dbReference type="NCBIfam" id="NF004837">
    <property type="entry name" value="PRK06187.1"/>
    <property type="match status" value="1"/>
</dbReference>
<feature type="domain" description="AMP-dependent synthetase/ligase" evidence="4">
    <location>
        <begin position="30"/>
        <end position="416"/>
    </location>
</feature>
<dbReference type="Gene3D" id="3.30.300.30">
    <property type="match status" value="1"/>
</dbReference>
<dbReference type="STRING" id="1121429.SAMN02745133_02184"/>
<dbReference type="Gene3D" id="3.40.50.12780">
    <property type="entry name" value="N-terminal domain of ligase-like"/>
    <property type="match status" value="1"/>
</dbReference>
<dbReference type="InterPro" id="IPR000873">
    <property type="entry name" value="AMP-dep_synth/lig_dom"/>
</dbReference>
<gene>
    <name evidence="6" type="ORF">SAMN02745133_02184</name>
</gene>
<evidence type="ECO:0000259" key="5">
    <source>
        <dbReference type="Pfam" id="PF13193"/>
    </source>
</evidence>
<dbReference type="AlphaFoldDB" id="A0A1M5A619"/>
<accession>A0A1M5A619</accession>
<keyword evidence="2" id="KW-0436">Ligase</keyword>
<reference evidence="7" key="1">
    <citation type="submission" date="2016-11" db="EMBL/GenBank/DDBJ databases">
        <authorList>
            <person name="Varghese N."/>
            <person name="Submissions S."/>
        </authorList>
    </citation>
    <scope>NUCLEOTIDE SEQUENCE [LARGE SCALE GENOMIC DNA]</scope>
    <source>
        <strain evidence="7">DSM 12395</strain>
    </source>
</reference>
<name>A0A1M5A619_9FIRM</name>
<evidence type="ECO:0000256" key="1">
    <source>
        <dbReference type="ARBA" id="ARBA00006432"/>
    </source>
</evidence>
<keyword evidence="7" id="KW-1185">Reference proteome</keyword>
<dbReference type="Pfam" id="PF13193">
    <property type="entry name" value="AMP-binding_C"/>
    <property type="match status" value="1"/>
</dbReference>
<keyword evidence="3" id="KW-0812">Transmembrane</keyword>
<dbReference type="FunFam" id="3.40.50.12780:FF:000003">
    <property type="entry name" value="Long-chain-fatty-acid--CoA ligase FadD"/>
    <property type="match status" value="1"/>
</dbReference>
<dbReference type="InterPro" id="IPR025110">
    <property type="entry name" value="AMP-bd_C"/>
</dbReference>
<dbReference type="OrthoDB" id="9778383at2"/>
<dbReference type="InterPro" id="IPR042099">
    <property type="entry name" value="ANL_N_sf"/>
</dbReference>
<dbReference type="GO" id="GO:0016877">
    <property type="term" value="F:ligase activity, forming carbon-sulfur bonds"/>
    <property type="evidence" value="ECO:0007669"/>
    <property type="project" value="UniProtKB-ARBA"/>
</dbReference>